<feature type="chain" id="PRO_5036687624" description="Glycosyltransferase RgtA/B/C/D-like domain-containing protein" evidence="2">
    <location>
        <begin position="27"/>
        <end position="505"/>
    </location>
</feature>
<dbReference type="Proteomes" id="UP000663444">
    <property type="component" value="Chromosome"/>
</dbReference>
<evidence type="ECO:0000313" key="3">
    <source>
        <dbReference type="EMBL" id="QRJ63950.1"/>
    </source>
</evidence>
<evidence type="ECO:0008006" key="5">
    <source>
        <dbReference type="Google" id="ProtNLM"/>
    </source>
</evidence>
<keyword evidence="4" id="KW-1185">Reference proteome</keyword>
<dbReference type="KEGG" id="ares:IWH25_00895"/>
<feature type="transmembrane region" description="Helical" evidence="1">
    <location>
        <begin position="342"/>
        <end position="360"/>
    </location>
</feature>
<feature type="transmembrane region" description="Helical" evidence="1">
    <location>
        <begin position="313"/>
        <end position="330"/>
    </location>
</feature>
<evidence type="ECO:0000256" key="1">
    <source>
        <dbReference type="SAM" id="Phobius"/>
    </source>
</evidence>
<feature type="transmembrane region" description="Helical" evidence="1">
    <location>
        <begin position="93"/>
        <end position="122"/>
    </location>
</feature>
<dbReference type="RefSeq" id="WP_203387480.1">
    <property type="nucleotide sequence ID" value="NZ_CP064781.1"/>
</dbReference>
<evidence type="ECO:0000256" key="2">
    <source>
        <dbReference type="SAM" id="SignalP"/>
    </source>
</evidence>
<dbReference type="AlphaFoldDB" id="A0A974Y3L4"/>
<feature type="transmembrane region" description="Helical" evidence="1">
    <location>
        <begin position="163"/>
        <end position="182"/>
    </location>
</feature>
<dbReference type="EMBL" id="CP064781">
    <property type="protein sequence ID" value="QRJ63950.1"/>
    <property type="molecule type" value="Genomic_DNA"/>
</dbReference>
<keyword evidence="1" id="KW-1133">Transmembrane helix</keyword>
<feature type="transmembrane region" description="Helical" evidence="1">
    <location>
        <begin position="216"/>
        <end position="236"/>
    </location>
</feature>
<sequence length="505" mass="55063">MPRSWRWIVALSVGWLVFSTTCQLSAAWPFTTDDAFITLRYARHLAQGDGIVWNIGESPAVEGYSNFLYVLLAAAAIGLGYDPVITVKATASLSLAAGAGLCYALARIWAGPAIALIPVIVLTAYPGTYWWTVSGLETATYQMLVIAAMLAFTRGISVQDTPWAVSSQAMALAGGLVFLLALTRPEGPLIGIALGTTLLSGVGIGRIERRAGVRGVVSFSAAFLVPYLIYTLWKWQHFGRLVPNAAYCKIVYPGPYGQLVMDFAFLAWPFAILVALTLPRRFDLRLLPFLLLPALYALVLYRTDPIIGNWNRHFLAAFAVLLVAAAAGMQRLATALPGARPASIEGTMLIAALALAMLSFHPSLTTLAHDAERYAQRMTARATLAEWLHRELPAGASYLIGDAGLVPYLNDAPVIDAYCLNSREMTSPPIAMNSERFVTAAIRRKPAAIIVPSNQRLHLDPHTIYPIFTLLIKHPEFLENYVHATTLGAPDDTFQYWIFRLRGSG</sequence>
<evidence type="ECO:0000313" key="4">
    <source>
        <dbReference type="Proteomes" id="UP000663444"/>
    </source>
</evidence>
<protein>
    <recommendedName>
        <fullName evidence="5">Glycosyltransferase RgtA/B/C/D-like domain-containing protein</fullName>
    </recommendedName>
</protein>
<keyword evidence="1" id="KW-0812">Transmembrane</keyword>
<feature type="signal peptide" evidence="2">
    <location>
        <begin position="1"/>
        <end position="26"/>
    </location>
</feature>
<feature type="transmembrane region" description="Helical" evidence="1">
    <location>
        <begin position="188"/>
        <end position="204"/>
    </location>
</feature>
<feature type="transmembrane region" description="Helical" evidence="1">
    <location>
        <begin position="284"/>
        <end position="301"/>
    </location>
</feature>
<accession>A0A974Y3L4</accession>
<proteinExistence type="predicted"/>
<organism evidence="3 4">
    <name type="scientific">Azospira restricta</name>
    <dbReference type="NCBI Taxonomy" id="404405"/>
    <lineage>
        <taxon>Bacteria</taxon>
        <taxon>Pseudomonadati</taxon>
        <taxon>Pseudomonadota</taxon>
        <taxon>Betaproteobacteria</taxon>
        <taxon>Rhodocyclales</taxon>
        <taxon>Rhodocyclaceae</taxon>
        <taxon>Azospira</taxon>
    </lineage>
</organism>
<feature type="transmembrane region" description="Helical" evidence="1">
    <location>
        <begin position="63"/>
        <end position="81"/>
    </location>
</feature>
<reference evidence="3" key="1">
    <citation type="submission" date="2020-11" db="EMBL/GenBank/DDBJ databases">
        <title>Azospira restricta DSM 18626 genome sequence.</title>
        <authorList>
            <person name="Moe W.M."/>
        </authorList>
    </citation>
    <scope>NUCLEOTIDE SEQUENCE</scope>
    <source>
        <strain evidence="3">DSM 18626</strain>
    </source>
</reference>
<feature type="transmembrane region" description="Helical" evidence="1">
    <location>
        <begin position="128"/>
        <end position="151"/>
    </location>
</feature>
<keyword evidence="2" id="KW-0732">Signal</keyword>
<name>A0A974Y3L4_9RHOO</name>
<keyword evidence="1" id="KW-0472">Membrane</keyword>
<gene>
    <name evidence="3" type="ORF">IWH25_00895</name>
</gene>